<evidence type="ECO:0000256" key="2">
    <source>
        <dbReference type="ARBA" id="ARBA00022617"/>
    </source>
</evidence>
<dbReference type="SUPFAM" id="SSF48695">
    <property type="entry name" value="Multiheme cytochromes"/>
    <property type="match status" value="1"/>
</dbReference>
<dbReference type="Gene3D" id="3.90.10.10">
    <property type="entry name" value="Cytochrome C3"/>
    <property type="match status" value="2"/>
</dbReference>
<dbReference type="RefSeq" id="WP_284152609.1">
    <property type="nucleotide sequence ID" value="NZ_AP025516.1"/>
</dbReference>
<gene>
    <name evidence="8" type="ORF">DPPLL_36660</name>
</gene>
<keyword evidence="3" id="KW-0479">Metal-binding</keyword>
<keyword evidence="6" id="KW-0472">Membrane</keyword>
<dbReference type="Pfam" id="PF02085">
    <property type="entry name" value="Cytochrom_CIII"/>
    <property type="match status" value="1"/>
</dbReference>
<dbReference type="InterPro" id="IPR020942">
    <property type="entry name" value="Cyt_c_III_dom"/>
</dbReference>
<evidence type="ECO:0000259" key="7">
    <source>
        <dbReference type="Pfam" id="PF02085"/>
    </source>
</evidence>
<keyword evidence="6" id="KW-1133">Transmembrane helix</keyword>
<organism evidence="8 9">
    <name type="scientific">Desulfofustis limnaeus</name>
    <dbReference type="NCBI Taxonomy" id="2740163"/>
    <lineage>
        <taxon>Bacteria</taxon>
        <taxon>Pseudomonadati</taxon>
        <taxon>Thermodesulfobacteriota</taxon>
        <taxon>Desulfobulbia</taxon>
        <taxon>Desulfobulbales</taxon>
        <taxon>Desulfocapsaceae</taxon>
        <taxon>Desulfofustis</taxon>
    </lineage>
</organism>
<evidence type="ECO:0000313" key="9">
    <source>
        <dbReference type="Proteomes" id="UP000830055"/>
    </source>
</evidence>
<dbReference type="InterPro" id="IPR002322">
    <property type="entry name" value="Cyt_c_III"/>
</dbReference>
<dbReference type="CDD" id="cd08168">
    <property type="entry name" value="Cytochrom_C3"/>
    <property type="match status" value="2"/>
</dbReference>
<evidence type="ECO:0000256" key="3">
    <source>
        <dbReference type="ARBA" id="ARBA00022723"/>
    </source>
</evidence>
<keyword evidence="9" id="KW-1185">Reference proteome</keyword>
<keyword evidence="4" id="KW-0249">Electron transport</keyword>
<keyword evidence="1" id="KW-0813">Transport</keyword>
<dbReference type="InterPro" id="IPR036280">
    <property type="entry name" value="Multihaem_cyt_sf"/>
</dbReference>
<dbReference type="EMBL" id="AP025516">
    <property type="protein sequence ID" value="BDD89301.1"/>
    <property type="molecule type" value="Genomic_DNA"/>
</dbReference>
<name>A0ABN6MBT6_9BACT</name>
<evidence type="ECO:0000313" key="8">
    <source>
        <dbReference type="EMBL" id="BDD89301.1"/>
    </source>
</evidence>
<keyword evidence="6" id="KW-0812">Transmembrane</keyword>
<accession>A0ABN6MBT6</accession>
<sequence>MSGNLPDRRNWTRSLTVVVVVAVAAVIGGYLIDSDAVETDRKYLRATAGPVLFDHGAHQSEYVASCAACHHPLYAAAQAVSCADCHDDGRDKDDLDHDSLKELHNQDCSQCHEQQAGDEQAASCRQCHPTLQQEEADTVSCASCHDDSYTPEIMSHDEYLEIEEHSCLGCHAPRSLADAYHFTCSNCHLDTSPERFAQADKEVLCGACHLR</sequence>
<keyword evidence="2" id="KW-0349">Heme</keyword>
<feature type="transmembrane region" description="Helical" evidence="6">
    <location>
        <begin position="12"/>
        <end position="32"/>
    </location>
</feature>
<dbReference type="PRINTS" id="PR00609">
    <property type="entry name" value="CYTOCHROMEC3"/>
</dbReference>
<dbReference type="Proteomes" id="UP000830055">
    <property type="component" value="Chromosome"/>
</dbReference>
<evidence type="ECO:0000256" key="1">
    <source>
        <dbReference type="ARBA" id="ARBA00022448"/>
    </source>
</evidence>
<evidence type="ECO:0000256" key="6">
    <source>
        <dbReference type="SAM" id="Phobius"/>
    </source>
</evidence>
<feature type="domain" description="Class III cytochrome C" evidence="7">
    <location>
        <begin position="43"/>
        <end position="128"/>
    </location>
</feature>
<proteinExistence type="predicted"/>
<keyword evidence="5" id="KW-0408">Iron</keyword>
<evidence type="ECO:0000256" key="4">
    <source>
        <dbReference type="ARBA" id="ARBA00022982"/>
    </source>
</evidence>
<evidence type="ECO:0000256" key="5">
    <source>
        <dbReference type="ARBA" id="ARBA00023004"/>
    </source>
</evidence>
<reference evidence="8 9" key="1">
    <citation type="submission" date="2022-01" db="EMBL/GenBank/DDBJ databases">
        <title>Desulfofustis limnae sp. nov., a novel mesophilic sulfate-reducing bacterium isolated from marsh soil.</title>
        <authorList>
            <person name="Watanabe M."/>
            <person name="Takahashi A."/>
            <person name="Kojima H."/>
            <person name="Fukui M."/>
        </authorList>
    </citation>
    <scope>NUCLEOTIDE SEQUENCE [LARGE SCALE GENOMIC DNA]</scope>
    <source>
        <strain evidence="8 9">PPLL</strain>
    </source>
</reference>
<protein>
    <recommendedName>
        <fullName evidence="7">Class III cytochrome C domain-containing protein</fullName>
    </recommendedName>
</protein>